<dbReference type="AlphaFoldDB" id="A0ABD5DY76"/>
<dbReference type="InterPro" id="IPR037523">
    <property type="entry name" value="VOC_core"/>
</dbReference>
<dbReference type="InterPro" id="IPR004360">
    <property type="entry name" value="Glyas_Fos-R_dOase_dom"/>
</dbReference>
<dbReference type="Gene3D" id="3.10.180.10">
    <property type="entry name" value="2,3-Dihydroxybiphenyl 1,2-Dioxygenase, domain 1"/>
    <property type="match status" value="2"/>
</dbReference>
<dbReference type="InterPro" id="IPR041581">
    <property type="entry name" value="Glyoxalase_6"/>
</dbReference>
<reference evidence="3" key="1">
    <citation type="submission" date="2023-07" db="EMBL/GenBank/DDBJ databases">
        <title>30 novel species of actinomycetes from the DSMZ collection.</title>
        <authorList>
            <person name="Nouioui I."/>
        </authorList>
    </citation>
    <scope>NUCLEOTIDE SEQUENCE [LARGE SCALE GENOMIC DNA]</scope>
    <source>
        <strain evidence="3">DSM 41982</strain>
    </source>
</reference>
<name>A0ABD5DY76_9ACTN</name>
<proteinExistence type="predicted"/>
<dbReference type="SUPFAM" id="SSF54593">
    <property type="entry name" value="Glyoxalase/Bleomycin resistance protein/Dihydroxybiphenyl dioxygenase"/>
    <property type="match status" value="2"/>
</dbReference>
<sequence>MKIANVSSAPCWADLTTPDTSAARRFYRSVLGWESGELPGRDARGYGLFALDDGRTVGGLAPTARPDRPAAWLPYFQAEGVDAVTARVEGAGGTVTAGPSDMLDQGRYAVCADPAGAVFGLWQRRAHPGFGVVNAIGGFCWFELASRDPAVPTDFYATVLGWATTSPDENGYRMWTVDDEPFGGLLRMNDSFPPHVPPHWMVYVATADCDATAARCAKAGGSVLVPPRTIASGRFTVLSDPQGAVFGALALNPLSGLAELA</sequence>
<organism evidence="2 3">
    <name type="scientific">Streptomyces evansiae</name>
    <dbReference type="NCBI Taxonomy" id="3075535"/>
    <lineage>
        <taxon>Bacteria</taxon>
        <taxon>Bacillati</taxon>
        <taxon>Actinomycetota</taxon>
        <taxon>Actinomycetes</taxon>
        <taxon>Kitasatosporales</taxon>
        <taxon>Streptomycetaceae</taxon>
        <taxon>Streptomyces</taxon>
    </lineage>
</organism>
<evidence type="ECO:0000313" key="3">
    <source>
        <dbReference type="Proteomes" id="UP001183607"/>
    </source>
</evidence>
<protein>
    <submittedName>
        <fullName evidence="2">VOC family protein</fullName>
    </submittedName>
</protein>
<dbReference type="PANTHER" id="PTHR33993:SF14">
    <property type="entry name" value="GB|AAF24581.1"/>
    <property type="match status" value="1"/>
</dbReference>
<feature type="domain" description="VOC" evidence="1">
    <location>
        <begin position="138"/>
        <end position="251"/>
    </location>
</feature>
<evidence type="ECO:0000259" key="1">
    <source>
        <dbReference type="PROSITE" id="PS51819"/>
    </source>
</evidence>
<dbReference type="PROSITE" id="PS51819">
    <property type="entry name" value="VOC"/>
    <property type="match status" value="2"/>
</dbReference>
<dbReference type="CDD" id="cd07247">
    <property type="entry name" value="SgaA_N_like"/>
    <property type="match status" value="2"/>
</dbReference>
<dbReference type="EMBL" id="JAVRER010000001">
    <property type="protein sequence ID" value="MDT0414096.1"/>
    <property type="molecule type" value="Genomic_DNA"/>
</dbReference>
<dbReference type="InterPro" id="IPR052164">
    <property type="entry name" value="Anthracycline_SecMetBiosynth"/>
</dbReference>
<dbReference type="InterPro" id="IPR029068">
    <property type="entry name" value="Glyas_Bleomycin-R_OHBP_Dase"/>
</dbReference>
<evidence type="ECO:0000313" key="2">
    <source>
        <dbReference type="EMBL" id="MDT0414096.1"/>
    </source>
</evidence>
<dbReference type="RefSeq" id="WP_093854387.1">
    <property type="nucleotide sequence ID" value="NZ_JAVRER010000001.1"/>
</dbReference>
<gene>
    <name evidence="2" type="ORF">RM574_01215</name>
</gene>
<dbReference type="PANTHER" id="PTHR33993">
    <property type="entry name" value="GLYOXALASE-RELATED"/>
    <property type="match status" value="1"/>
</dbReference>
<dbReference type="Pfam" id="PF00903">
    <property type="entry name" value="Glyoxalase"/>
    <property type="match status" value="1"/>
</dbReference>
<dbReference type="Pfam" id="PF18029">
    <property type="entry name" value="Glyoxalase_6"/>
    <property type="match status" value="1"/>
</dbReference>
<dbReference type="Proteomes" id="UP001183607">
    <property type="component" value="Unassembled WGS sequence"/>
</dbReference>
<accession>A0ABD5DY76</accession>
<feature type="domain" description="VOC" evidence="1">
    <location>
        <begin position="9"/>
        <end position="124"/>
    </location>
</feature>
<comment type="caution">
    <text evidence="2">The sequence shown here is derived from an EMBL/GenBank/DDBJ whole genome shotgun (WGS) entry which is preliminary data.</text>
</comment>